<accession>A0AAV8Z9X2</accession>
<evidence type="ECO:0000256" key="1">
    <source>
        <dbReference type="SAM" id="MobiDB-lite"/>
    </source>
</evidence>
<dbReference type="Proteomes" id="UP001162162">
    <property type="component" value="Unassembled WGS sequence"/>
</dbReference>
<organism evidence="3 4">
    <name type="scientific">Aromia moschata</name>
    <dbReference type="NCBI Taxonomy" id="1265417"/>
    <lineage>
        <taxon>Eukaryota</taxon>
        <taxon>Metazoa</taxon>
        <taxon>Ecdysozoa</taxon>
        <taxon>Arthropoda</taxon>
        <taxon>Hexapoda</taxon>
        <taxon>Insecta</taxon>
        <taxon>Pterygota</taxon>
        <taxon>Neoptera</taxon>
        <taxon>Endopterygota</taxon>
        <taxon>Coleoptera</taxon>
        <taxon>Polyphaga</taxon>
        <taxon>Cucujiformia</taxon>
        <taxon>Chrysomeloidea</taxon>
        <taxon>Cerambycidae</taxon>
        <taxon>Cerambycinae</taxon>
        <taxon>Callichromatini</taxon>
        <taxon>Aromia</taxon>
    </lineage>
</organism>
<protein>
    <recommendedName>
        <fullName evidence="2">Ig-like domain-containing protein</fullName>
    </recommendedName>
</protein>
<dbReference type="EMBL" id="JAPWTK010000009">
    <property type="protein sequence ID" value="KAJ8960261.1"/>
    <property type="molecule type" value="Genomic_DNA"/>
</dbReference>
<reference evidence="3" key="1">
    <citation type="journal article" date="2023" name="Insect Mol. Biol.">
        <title>Genome sequencing provides insights into the evolution of gene families encoding plant cell wall-degrading enzymes in longhorned beetles.</title>
        <authorList>
            <person name="Shin N.R."/>
            <person name="Okamura Y."/>
            <person name="Kirsch R."/>
            <person name="Pauchet Y."/>
        </authorList>
    </citation>
    <scope>NUCLEOTIDE SEQUENCE</scope>
    <source>
        <strain evidence="3">AMC_N1</strain>
    </source>
</reference>
<sequence>MKEKDFLSHKERDGEGEVQTSAYPGRIIVTEPKGPAQPRISVDKYNARRVVLGEDVTLPCVAQGHPVPGYYWKRELQGQSVPVALGERLTVLSAGLLRISKVLDSRLKENWSDARLRFKEGVDIPKGSPYPMDTTVLILRMKKLQKYFQKQ</sequence>
<feature type="region of interest" description="Disordered" evidence="1">
    <location>
        <begin position="1"/>
        <end position="36"/>
    </location>
</feature>
<dbReference type="SUPFAM" id="SSF48726">
    <property type="entry name" value="Immunoglobulin"/>
    <property type="match status" value="1"/>
</dbReference>
<evidence type="ECO:0000259" key="2">
    <source>
        <dbReference type="PROSITE" id="PS50835"/>
    </source>
</evidence>
<keyword evidence="4" id="KW-1185">Reference proteome</keyword>
<dbReference type="AlphaFoldDB" id="A0AAV8Z9X2"/>
<dbReference type="PROSITE" id="PS50835">
    <property type="entry name" value="IG_LIKE"/>
    <property type="match status" value="1"/>
</dbReference>
<dbReference type="InterPro" id="IPR036179">
    <property type="entry name" value="Ig-like_dom_sf"/>
</dbReference>
<feature type="compositionally biased region" description="Basic and acidic residues" evidence="1">
    <location>
        <begin position="1"/>
        <end position="15"/>
    </location>
</feature>
<dbReference type="InterPro" id="IPR013783">
    <property type="entry name" value="Ig-like_fold"/>
</dbReference>
<dbReference type="Gene3D" id="2.60.40.10">
    <property type="entry name" value="Immunoglobulins"/>
    <property type="match status" value="1"/>
</dbReference>
<proteinExistence type="predicted"/>
<comment type="caution">
    <text evidence="3">The sequence shown here is derived from an EMBL/GenBank/DDBJ whole genome shotgun (WGS) entry which is preliminary data.</text>
</comment>
<feature type="domain" description="Ig-like" evidence="2">
    <location>
        <begin position="38"/>
        <end position="75"/>
    </location>
</feature>
<evidence type="ECO:0000313" key="3">
    <source>
        <dbReference type="EMBL" id="KAJ8960261.1"/>
    </source>
</evidence>
<name>A0AAV8Z9X2_9CUCU</name>
<dbReference type="InterPro" id="IPR007110">
    <property type="entry name" value="Ig-like_dom"/>
</dbReference>
<gene>
    <name evidence="3" type="ORF">NQ318_003986</name>
</gene>
<evidence type="ECO:0000313" key="4">
    <source>
        <dbReference type="Proteomes" id="UP001162162"/>
    </source>
</evidence>